<keyword evidence="3" id="KW-0862">Zinc</keyword>
<organism evidence="7 8">
    <name type="scientific">Clostridium facile</name>
    <dbReference type="NCBI Taxonomy" id="2763035"/>
    <lineage>
        <taxon>Bacteria</taxon>
        <taxon>Bacillati</taxon>
        <taxon>Bacillota</taxon>
        <taxon>Clostridia</taxon>
        <taxon>Eubacteriales</taxon>
        <taxon>Clostridiaceae</taxon>
        <taxon>Clostridium</taxon>
    </lineage>
</organism>
<protein>
    <submittedName>
        <fullName evidence="7">Transcriptional repressor</fullName>
    </submittedName>
</protein>
<proteinExistence type="inferred from homology"/>
<keyword evidence="8" id="KW-1185">Reference proteome</keyword>
<keyword evidence="5" id="KW-0238">DNA-binding</keyword>
<sequence>MKYSKQREIILDYVKKNLVHPTANHVYSSLKKEHPNLSLGTVYRNLNQLAELGMIQKIEVAGAPDRFDGNITPHYHAICVKCNEMFDFQIDPKQLDLTSAIKGEGFHQIVSCDVSIKCVCEHCASVKNS</sequence>
<dbReference type="InterPro" id="IPR002481">
    <property type="entry name" value="FUR"/>
</dbReference>
<evidence type="ECO:0000256" key="1">
    <source>
        <dbReference type="ARBA" id="ARBA00007957"/>
    </source>
</evidence>
<comment type="similarity">
    <text evidence="1">Belongs to the Fur family.</text>
</comment>
<dbReference type="Pfam" id="PF01475">
    <property type="entry name" value="FUR"/>
    <property type="match status" value="1"/>
</dbReference>
<dbReference type="EMBL" id="JACOQK010000001">
    <property type="protein sequence ID" value="MBC5786822.1"/>
    <property type="molecule type" value="Genomic_DNA"/>
</dbReference>
<evidence type="ECO:0000256" key="5">
    <source>
        <dbReference type="ARBA" id="ARBA00023125"/>
    </source>
</evidence>
<evidence type="ECO:0000313" key="7">
    <source>
        <dbReference type="EMBL" id="MBC5786822.1"/>
    </source>
</evidence>
<evidence type="ECO:0000313" key="8">
    <source>
        <dbReference type="Proteomes" id="UP000649151"/>
    </source>
</evidence>
<evidence type="ECO:0000256" key="2">
    <source>
        <dbReference type="ARBA" id="ARBA00022491"/>
    </source>
</evidence>
<name>A0ABR7IPP2_9CLOT</name>
<dbReference type="InterPro" id="IPR043135">
    <property type="entry name" value="Fur_C"/>
</dbReference>
<accession>A0ABR7IPP2</accession>
<keyword evidence="2" id="KW-0678">Repressor</keyword>
<gene>
    <name evidence="7" type="ORF">H8Z77_02145</name>
</gene>
<comment type="caution">
    <text evidence="7">The sequence shown here is derived from an EMBL/GenBank/DDBJ whole genome shotgun (WGS) entry which is preliminary data.</text>
</comment>
<keyword evidence="6" id="KW-0804">Transcription</keyword>
<dbReference type="PANTHER" id="PTHR33202">
    <property type="entry name" value="ZINC UPTAKE REGULATION PROTEIN"/>
    <property type="match status" value="1"/>
</dbReference>
<dbReference type="CDD" id="cd07153">
    <property type="entry name" value="Fur_like"/>
    <property type="match status" value="1"/>
</dbReference>
<evidence type="ECO:0000256" key="6">
    <source>
        <dbReference type="ARBA" id="ARBA00023163"/>
    </source>
</evidence>
<dbReference type="InterPro" id="IPR036390">
    <property type="entry name" value="WH_DNA-bd_sf"/>
</dbReference>
<evidence type="ECO:0000256" key="3">
    <source>
        <dbReference type="ARBA" id="ARBA00022833"/>
    </source>
</evidence>
<dbReference type="RefSeq" id="WP_069988448.1">
    <property type="nucleotide sequence ID" value="NZ_JACOQK010000001.1"/>
</dbReference>
<dbReference type="InterPro" id="IPR036388">
    <property type="entry name" value="WH-like_DNA-bd_sf"/>
</dbReference>
<dbReference type="Proteomes" id="UP000649151">
    <property type="component" value="Unassembled WGS sequence"/>
</dbReference>
<dbReference type="SUPFAM" id="SSF46785">
    <property type="entry name" value="Winged helix' DNA-binding domain"/>
    <property type="match status" value="1"/>
</dbReference>
<dbReference type="Gene3D" id="1.10.10.10">
    <property type="entry name" value="Winged helix-like DNA-binding domain superfamily/Winged helix DNA-binding domain"/>
    <property type="match status" value="1"/>
</dbReference>
<keyword evidence="4" id="KW-0805">Transcription regulation</keyword>
<dbReference type="PANTHER" id="PTHR33202:SF7">
    <property type="entry name" value="FERRIC UPTAKE REGULATION PROTEIN"/>
    <property type="match status" value="1"/>
</dbReference>
<reference evidence="7 8" key="1">
    <citation type="submission" date="2020-08" db="EMBL/GenBank/DDBJ databases">
        <title>Genome public.</title>
        <authorList>
            <person name="Liu C."/>
            <person name="Sun Q."/>
        </authorList>
    </citation>
    <scope>NUCLEOTIDE SEQUENCE [LARGE SCALE GENOMIC DNA]</scope>
    <source>
        <strain evidence="7 8">NSJ-27</strain>
    </source>
</reference>
<evidence type="ECO:0000256" key="4">
    <source>
        <dbReference type="ARBA" id="ARBA00023015"/>
    </source>
</evidence>
<dbReference type="Gene3D" id="3.30.1490.190">
    <property type="match status" value="1"/>
</dbReference>